<protein>
    <recommendedName>
        <fullName evidence="2">DUF7918 domain-containing protein</fullName>
    </recommendedName>
</protein>
<dbReference type="Proteomes" id="UP000245910">
    <property type="component" value="Chromosome I"/>
</dbReference>
<dbReference type="AlphaFoldDB" id="A0A2L2TTS1"/>
<evidence type="ECO:0000256" key="1">
    <source>
        <dbReference type="SAM" id="MobiDB-lite"/>
    </source>
</evidence>
<evidence type="ECO:0000313" key="3">
    <source>
        <dbReference type="EMBL" id="CEI64720.1"/>
    </source>
</evidence>
<feature type="domain" description="DUF7918" evidence="2">
    <location>
        <begin position="10"/>
        <end position="221"/>
    </location>
</feature>
<dbReference type="EMBL" id="LN649229">
    <property type="protein sequence ID" value="CEI64720.1"/>
    <property type="molecule type" value="Genomic_DNA"/>
</dbReference>
<evidence type="ECO:0000313" key="4">
    <source>
        <dbReference type="Proteomes" id="UP000245910"/>
    </source>
</evidence>
<dbReference type="Pfam" id="PF25534">
    <property type="entry name" value="DUF7918"/>
    <property type="match status" value="1"/>
</dbReference>
<organism evidence="3 4">
    <name type="scientific">Fusarium venenatum</name>
    <dbReference type="NCBI Taxonomy" id="56646"/>
    <lineage>
        <taxon>Eukaryota</taxon>
        <taxon>Fungi</taxon>
        <taxon>Dikarya</taxon>
        <taxon>Ascomycota</taxon>
        <taxon>Pezizomycotina</taxon>
        <taxon>Sordariomycetes</taxon>
        <taxon>Hypocreomycetidae</taxon>
        <taxon>Hypocreales</taxon>
        <taxon>Nectriaceae</taxon>
        <taxon>Fusarium</taxon>
    </lineage>
</organism>
<accession>A0A2L2TTS1</accession>
<dbReference type="InterPro" id="IPR057678">
    <property type="entry name" value="DUF7918"/>
</dbReference>
<name>A0A2L2TTS1_9HYPO</name>
<feature type="region of interest" description="Disordered" evidence="1">
    <location>
        <begin position="289"/>
        <end position="308"/>
    </location>
</feature>
<sequence>MAVLVEVPHITAWVRVAGELATEHGVPDDFEMIDHTRTADDTTPIKHCSIECKSGAEFAIEVTDSSGFKIPRNNDAVWVDIYLDGEWRGNDGIYRRELLNKKHITINLSSALFSTDDSASKSKIEEDFFRAKDLGVIRVVISTSKCSKKQCKGSPCPTLTEQQQDFAEKASKGKGVSHTTTVELKDSSFAETGSIVPIPDMVNVENEVIAGNFFFHYRSHSMVYFLATGTEQKLTICDTEALQHELITPQTPSPEPPVVPDDGEDVLSHLSESEIRCLAMERLRDNNIKQESSGIKHEADEHPVTTRPWKAFKLDDGKEAFDLTDE</sequence>
<dbReference type="PANTHER" id="PTHR36223:SF1">
    <property type="entry name" value="TRANSCRIPTION ELONGATION FACTOR EAF N-TERMINAL DOMAIN-CONTAINING PROTEIN"/>
    <property type="match status" value="1"/>
</dbReference>
<evidence type="ECO:0000259" key="2">
    <source>
        <dbReference type="Pfam" id="PF25534"/>
    </source>
</evidence>
<proteinExistence type="predicted"/>
<dbReference type="PANTHER" id="PTHR36223">
    <property type="entry name" value="BETA-LACTAMASE-TYPE TRANSPEPTIDASE FOLD DOMAIN CONTAINING PROTEIN"/>
    <property type="match status" value="1"/>
</dbReference>
<reference evidence="4" key="1">
    <citation type="submission" date="2014-10" db="EMBL/GenBank/DDBJ databases">
        <authorList>
            <person name="King R."/>
        </authorList>
    </citation>
    <scope>NUCLEOTIDE SEQUENCE [LARGE SCALE GENOMIC DNA]</scope>
    <source>
        <strain evidence="4">A3/5</strain>
    </source>
</reference>
<keyword evidence="4" id="KW-1185">Reference proteome</keyword>
<feature type="compositionally biased region" description="Basic and acidic residues" evidence="1">
    <location>
        <begin position="289"/>
        <end position="304"/>
    </location>
</feature>
<dbReference type="STRING" id="56646.A0A2L2TTS1"/>